<comment type="caution">
    <text evidence="1">The sequence shown here is derived from an EMBL/GenBank/DDBJ whole genome shotgun (WGS) entry which is preliminary data.</text>
</comment>
<keyword evidence="2" id="KW-1185">Reference proteome</keyword>
<evidence type="ECO:0000313" key="1">
    <source>
        <dbReference type="EMBL" id="KAF4619568.1"/>
    </source>
</evidence>
<dbReference type="EMBL" id="JAACJL010000016">
    <property type="protein sequence ID" value="KAF4619568.1"/>
    <property type="molecule type" value="Genomic_DNA"/>
</dbReference>
<organism evidence="1 2">
    <name type="scientific">Agrocybe pediades</name>
    <dbReference type="NCBI Taxonomy" id="84607"/>
    <lineage>
        <taxon>Eukaryota</taxon>
        <taxon>Fungi</taxon>
        <taxon>Dikarya</taxon>
        <taxon>Basidiomycota</taxon>
        <taxon>Agaricomycotina</taxon>
        <taxon>Agaricomycetes</taxon>
        <taxon>Agaricomycetidae</taxon>
        <taxon>Agaricales</taxon>
        <taxon>Agaricineae</taxon>
        <taxon>Strophariaceae</taxon>
        <taxon>Agrocybe</taxon>
    </lineage>
</organism>
<reference evidence="1 2" key="1">
    <citation type="submission" date="2019-12" db="EMBL/GenBank/DDBJ databases">
        <authorList>
            <person name="Floudas D."/>
            <person name="Bentzer J."/>
            <person name="Ahren D."/>
            <person name="Johansson T."/>
            <person name="Persson P."/>
            <person name="Tunlid A."/>
        </authorList>
    </citation>
    <scope>NUCLEOTIDE SEQUENCE [LARGE SCALE GENOMIC DNA]</scope>
    <source>
        <strain evidence="1 2">CBS 102.39</strain>
    </source>
</reference>
<sequence>MKARSRVFIKQDRRPYLVFAFSPTFSDFVPWTTPRSRLLFSSIRYLLKGPTNPLSTGPLALDQGPYFSV</sequence>
<gene>
    <name evidence="1" type="ORF">D9613_004631</name>
</gene>
<accession>A0A8H4QYJ1</accession>
<proteinExistence type="predicted"/>
<name>A0A8H4QYJ1_9AGAR</name>
<protein>
    <submittedName>
        <fullName evidence="1">Uncharacterized protein</fullName>
    </submittedName>
</protein>
<dbReference type="AlphaFoldDB" id="A0A8H4QYJ1"/>
<evidence type="ECO:0000313" key="2">
    <source>
        <dbReference type="Proteomes" id="UP000521872"/>
    </source>
</evidence>
<dbReference type="Proteomes" id="UP000521872">
    <property type="component" value="Unassembled WGS sequence"/>
</dbReference>